<accession>A0AAV2JW22</accession>
<evidence type="ECO:0000256" key="2">
    <source>
        <dbReference type="ARBA" id="ARBA00022574"/>
    </source>
</evidence>
<dbReference type="GO" id="GO:0005829">
    <property type="term" value="C:cytosol"/>
    <property type="evidence" value="ECO:0007669"/>
    <property type="project" value="TreeGrafter"/>
</dbReference>
<dbReference type="InterPro" id="IPR036322">
    <property type="entry name" value="WD40_repeat_dom_sf"/>
</dbReference>
<keyword evidence="5 6" id="KW-0539">Nucleus</keyword>
<organism evidence="9 10">
    <name type="scientific">Knipowitschia caucasica</name>
    <name type="common">Caucasian dwarf goby</name>
    <name type="synonym">Pomatoschistus caucasicus</name>
    <dbReference type="NCBI Taxonomy" id="637954"/>
    <lineage>
        <taxon>Eukaryota</taxon>
        <taxon>Metazoa</taxon>
        <taxon>Chordata</taxon>
        <taxon>Craniata</taxon>
        <taxon>Vertebrata</taxon>
        <taxon>Euteleostomi</taxon>
        <taxon>Actinopterygii</taxon>
        <taxon>Neopterygii</taxon>
        <taxon>Teleostei</taxon>
        <taxon>Neoteleostei</taxon>
        <taxon>Acanthomorphata</taxon>
        <taxon>Gobiaria</taxon>
        <taxon>Gobiiformes</taxon>
        <taxon>Gobioidei</taxon>
        <taxon>Gobiidae</taxon>
        <taxon>Gobiinae</taxon>
        <taxon>Knipowitschia</taxon>
    </lineage>
</organism>
<name>A0AAV2JW22_KNICA</name>
<dbReference type="GO" id="GO:0043527">
    <property type="term" value="C:tRNA methyltransferase complex"/>
    <property type="evidence" value="ECO:0007669"/>
    <property type="project" value="TreeGrafter"/>
</dbReference>
<dbReference type="PROSITE" id="PS50082">
    <property type="entry name" value="WD_REPEATS_2"/>
    <property type="match status" value="1"/>
</dbReference>
<evidence type="ECO:0000256" key="7">
    <source>
        <dbReference type="PROSITE-ProRule" id="PRU00221"/>
    </source>
</evidence>
<evidence type="ECO:0000256" key="6">
    <source>
        <dbReference type="HAMAP-Rule" id="MF_03056"/>
    </source>
</evidence>
<dbReference type="PANTHER" id="PTHR16288">
    <property type="entry name" value="WD40 REPEAT PROTEIN 4"/>
    <property type="match status" value="1"/>
</dbReference>
<comment type="subcellular location">
    <subcellularLocation>
        <location evidence="1 6">Nucleus</location>
    </subcellularLocation>
</comment>
<evidence type="ECO:0000256" key="3">
    <source>
        <dbReference type="ARBA" id="ARBA00022694"/>
    </source>
</evidence>
<gene>
    <name evidence="9" type="ORF">KC01_LOCUS12477</name>
</gene>
<evidence type="ECO:0008006" key="11">
    <source>
        <dbReference type="Google" id="ProtNLM"/>
    </source>
</evidence>
<dbReference type="GO" id="GO:0005634">
    <property type="term" value="C:nucleus"/>
    <property type="evidence" value="ECO:0007669"/>
    <property type="project" value="UniProtKB-SubCell"/>
</dbReference>
<keyword evidence="2 6" id="KW-0853">WD repeat</keyword>
<dbReference type="SMART" id="SM00320">
    <property type="entry name" value="WD40"/>
    <property type="match status" value="2"/>
</dbReference>
<dbReference type="Pfam" id="PF00400">
    <property type="entry name" value="WD40"/>
    <property type="match status" value="2"/>
</dbReference>
<reference evidence="9 10" key="1">
    <citation type="submission" date="2024-04" db="EMBL/GenBank/DDBJ databases">
        <authorList>
            <person name="Waldvogel A.-M."/>
            <person name="Schoenle A."/>
        </authorList>
    </citation>
    <scope>NUCLEOTIDE SEQUENCE [LARGE SCALE GENOMIC DNA]</scope>
</reference>
<feature type="repeat" description="WD" evidence="7">
    <location>
        <begin position="185"/>
        <end position="227"/>
    </location>
</feature>
<protein>
    <recommendedName>
        <fullName evidence="11">tRNA (guanine-N(7)-)-methyltransferase non-catalytic subunit WDR4</fullName>
    </recommendedName>
</protein>
<evidence type="ECO:0000256" key="4">
    <source>
        <dbReference type="ARBA" id="ARBA00022737"/>
    </source>
</evidence>
<feature type="region of interest" description="Disordered" evidence="8">
    <location>
        <begin position="386"/>
        <end position="430"/>
    </location>
</feature>
<dbReference type="Gene3D" id="2.130.10.10">
    <property type="entry name" value="YVTN repeat-like/Quinoprotein amine dehydrogenase"/>
    <property type="match status" value="1"/>
</dbReference>
<dbReference type="InterPro" id="IPR001680">
    <property type="entry name" value="WD40_rpt"/>
</dbReference>
<dbReference type="PROSITE" id="PS00678">
    <property type="entry name" value="WD_REPEATS_1"/>
    <property type="match status" value="1"/>
</dbReference>
<dbReference type="EMBL" id="OZ035837">
    <property type="protein sequence ID" value="CAL1581744.1"/>
    <property type="molecule type" value="Genomic_DNA"/>
</dbReference>
<keyword evidence="3 6" id="KW-0819">tRNA processing</keyword>
<dbReference type="GO" id="GO:0106004">
    <property type="term" value="P:tRNA (guanine-N7)-methylation"/>
    <property type="evidence" value="ECO:0007669"/>
    <property type="project" value="UniProtKB-UniRule"/>
</dbReference>
<evidence type="ECO:0000256" key="5">
    <source>
        <dbReference type="ARBA" id="ARBA00023242"/>
    </source>
</evidence>
<evidence type="ECO:0000313" key="10">
    <source>
        <dbReference type="Proteomes" id="UP001497482"/>
    </source>
</evidence>
<dbReference type="InterPro" id="IPR015943">
    <property type="entry name" value="WD40/YVTN_repeat-like_dom_sf"/>
</dbReference>
<evidence type="ECO:0000256" key="1">
    <source>
        <dbReference type="ARBA" id="ARBA00004123"/>
    </source>
</evidence>
<proteinExistence type="inferred from homology"/>
<keyword evidence="4 6" id="KW-0677">Repeat</keyword>
<comment type="similarity">
    <text evidence="6">Belongs to the WD repeat TRM82 family.</text>
</comment>
<comment type="pathway">
    <text evidence="6">tRNA modification; N(7)-methylguanine-tRNA biosynthesis.</text>
</comment>
<dbReference type="AlphaFoldDB" id="A0AAV2JW22"/>
<dbReference type="InterPro" id="IPR019775">
    <property type="entry name" value="WD40_repeat_CS"/>
</dbReference>
<evidence type="ECO:0000256" key="8">
    <source>
        <dbReference type="SAM" id="MobiDB-lite"/>
    </source>
</evidence>
<dbReference type="Proteomes" id="UP001497482">
    <property type="component" value="Chromosome 15"/>
</dbReference>
<keyword evidence="10" id="KW-1185">Reference proteome</keyword>
<dbReference type="HAMAP" id="MF_03056">
    <property type="entry name" value="TRM82"/>
    <property type="match status" value="1"/>
</dbReference>
<sequence>MAAVQFCGEWFICSCDKRLLAVHSTQDRAPFEFDCSAAEKRPKKAETDGDQAQSGEHDPGSDHILAMATSASGSLLALSDDSKRLVLLRREPAWTVVSVRWLARRCTALVFSRAEDFLLVADKSGDVYSASVKEPSREPELQLGHLSMVLDVAVSVDDRFIVTCDRDEKIRVSWSKSPYNIQSFCLGHQQFVSALLAPSRSPRSLLSGSGDGTVCVWDIHTGQQQQCVELRGQLQPKDQDQAPDQAPNDAPERLTVSRLRSSPDGCHMAVLCERVNQIQLLSLEQTEQGTVLSPHSLLSLSHCPLDLTFDPCGRLWVLLDRTERPLEVYSLTQGSYQQVDAQSPDVSRVTSALSALWESVDVSRRHSSRLEHLYVETFDNVSEYMRKKQQRLDQQNSKRNYKQEKRRSQDQSQSQSKKSKTDATAPANGS</sequence>
<comment type="function">
    <text evidence="6">Required for the formation of N(7)-methylguanine at position 46 (m7G46) in tRNA. In the complex, it is required to stabilize and induce conformational changes of the catalytic subunit.</text>
</comment>
<dbReference type="SUPFAM" id="SSF50978">
    <property type="entry name" value="WD40 repeat-like"/>
    <property type="match status" value="1"/>
</dbReference>
<evidence type="ECO:0000313" key="9">
    <source>
        <dbReference type="EMBL" id="CAL1581744.1"/>
    </source>
</evidence>
<dbReference type="InterPro" id="IPR028884">
    <property type="entry name" value="Trm82"/>
</dbReference>
<dbReference type="PANTHER" id="PTHR16288:SF0">
    <property type="entry name" value="TRNA (GUANINE-N(7)-)-METHYLTRANSFERASE NON-CATALYTIC SUBUNIT WDR4"/>
    <property type="match status" value="1"/>
</dbReference>
<feature type="region of interest" description="Disordered" evidence="8">
    <location>
        <begin position="40"/>
        <end position="63"/>
    </location>
</feature>